<sequence>MSHISCWWLRLDPQLNGNELINEFSSDFVPRRGERSGRRDLNPQPQPWQGYALPLSYFRQRGTNEKIRRLFQQFPGAGKLAICNYMKQRPVHDWAMSVIPMDGAGDRINRLRGDPYAILGDDVLITDGNVASHYREILSKLGVQISDSYRVRSRLMSNDGKGCATVYGRLGRVDPSNPGPSPWNSVPSDLPPLPADSVPSVPSIASDVEVEQPIQAPVDDTVEPYNKPHGYWAIRRIIMDYFQSDMDRPVNIVGSSSW</sequence>
<evidence type="ECO:0000313" key="3">
    <source>
        <dbReference type="Proteomes" id="UP000595140"/>
    </source>
</evidence>
<dbReference type="EMBL" id="OOIL02003968">
    <property type="protein sequence ID" value="VFQ90084.1"/>
    <property type="molecule type" value="Genomic_DNA"/>
</dbReference>
<dbReference type="InterPro" id="IPR008686">
    <property type="entry name" value="RNA_pol_mitovir"/>
</dbReference>
<gene>
    <name evidence="2" type="ORF">CCAM_LOCUS31860</name>
</gene>
<dbReference type="AlphaFoldDB" id="A0A484MQ57"/>
<dbReference type="OrthoDB" id="1749485at2759"/>
<dbReference type="AntiFam" id="ANF00011">
    <property type="entry name" value="tRNA translation"/>
</dbReference>
<organism evidence="2 3">
    <name type="scientific">Cuscuta campestris</name>
    <dbReference type="NCBI Taxonomy" id="132261"/>
    <lineage>
        <taxon>Eukaryota</taxon>
        <taxon>Viridiplantae</taxon>
        <taxon>Streptophyta</taxon>
        <taxon>Embryophyta</taxon>
        <taxon>Tracheophyta</taxon>
        <taxon>Spermatophyta</taxon>
        <taxon>Magnoliopsida</taxon>
        <taxon>eudicotyledons</taxon>
        <taxon>Gunneridae</taxon>
        <taxon>Pentapetalae</taxon>
        <taxon>asterids</taxon>
        <taxon>lamiids</taxon>
        <taxon>Solanales</taxon>
        <taxon>Convolvulaceae</taxon>
        <taxon>Cuscuteae</taxon>
        <taxon>Cuscuta</taxon>
        <taxon>Cuscuta subgen. Grammica</taxon>
        <taxon>Cuscuta sect. Cleistogrammica</taxon>
    </lineage>
</organism>
<dbReference type="Proteomes" id="UP000595140">
    <property type="component" value="Unassembled WGS sequence"/>
</dbReference>
<evidence type="ECO:0000313" key="2">
    <source>
        <dbReference type="EMBL" id="VFQ90084.1"/>
    </source>
</evidence>
<keyword evidence="3" id="KW-1185">Reference proteome</keyword>
<evidence type="ECO:0000256" key="1">
    <source>
        <dbReference type="SAM" id="MobiDB-lite"/>
    </source>
</evidence>
<feature type="region of interest" description="Disordered" evidence="1">
    <location>
        <begin position="174"/>
        <end position="194"/>
    </location>
</feature>
<dbReference type="Pfam" id="PF05919">
    <property type="entry name" value="Mitovir_RNA_pol"/>
    <property type="match status" value="1"/>
</dbReference>
<name>A0A484MQ57_9ASTE</name>
<reference evidence="2 3" key="1">
    <citation type="submission" date="2018-04" db="EMBL/GenBank/DDBJ databases">
        <authorList>
            <person name="Vogel A."/>
        </authorList>
    </citation>
    <scope>NUCLEOTIDE SEQUENCE [LARGE SCALE GENOMIC DNA]</scope>
</reference>
<proteinExistence type="predicted"/>
<protein>
    <submittedName>
        <fullName evidence="2">Uncharacterized protein</fullName>
    </submittedName>
</protein>
<accession>A0A484MQ57</accession>